<evidence type="ECO:0000313" key="4">
    <source>
        <dbReference type="Proteomes" id="UP000053087"/>
    </source>
</evidence>
<reference evidence="2 4" key="1">
    <citation type="journal article" date="2016" name="Int. J. Syst. Evol. Microbiol.">
        <title>Methanosarcina flavescens sp. nov., a methanogenic archaeon isolated from a full-scale anaerobic digester.</title>
        <authorList>
            <person name="Kern T."/>
            <person name="Fischer M.A."/>
            <person name="Deppenmeier U."/>
            <person name="Schmitz R.A."/>
            <person name="Rother M."/>
        </authorList>
    </citation>
    <scope>NUCLEOTIDE SEQUENCE [LARGE SCALE GENOMIC DNA]</scope>
    <source>
        <strain evidence="2 4">E03.2</strain>
    </source>
</reference>
<protein>
    <submittedName>
        <fullName evidence="2">Zinc-ribbon domain-containing protein</fullName>
    </submittedName>
</protein>
<sequence>MNLQEQIEEFNKRPNAKYAYIGLIIAVLFTIAAIADPQATIGMFFSIISLLFYLLVCYFIFKFCFRSQKQQQQQQVVINNSNKKARVCPKCGLQNDIDSKFCSDCGYEFKIGKSE</sequence>
<keyword evidence="4" id="KW-1185">Reference proteome</keyword>
<keyword evidence="1" id="KW-0472">Membrane</keyword>
<evidence type="ECO:0000313" key="3">
    <source>
        <dbReference type="EMBL" id="NLK31731.1"/>
    </source>
</evidence>
<reference evidence="2" key="2">
    <citation type="submission" date="2018-10" db="EMBL/GenBank/DDBJ databases">
        <authorList>
            <person name="Fischer M.A."/>
            <person name="Kern T."/>
            <person name="Deppenmeier U."/>
            <person name="Schmitz R.A."/>
            <person name="Rother M."/>
        </authorList>
    </citation>
    <scope>NUCLEOTIDE SEQUENCE</scope>
    <source>
        <strain evidence="2">E03.2</strain>
    </source>
</reference>
<dbReference type="KEGG" id="mfz:AOB57_014085"/>
<name>A0A660HUZ9_9EURY</name>
<evidence type="ECO:0000313" key="2">
    <source>
        <dbReference type="EMBL" id="AYK16168.1"/>
    </source>
</evidence>
<evidence type="ECO:0000256" key="1">
    <source>
        <dbReference type="SAM" id="Phobius"/>
    </source>
</evidence>
<dbReference type="InterPro" id="IPR038587">
    <property type="entry name" value="Ribosomal_eL40_sf"/>
</dbReference>
<accession>A0A660HUZ9</accession>
<dbReference type="Proteomes" id="UP000585579">
    <property type="component" value="Unassembled WGS sequence"/>
</dbReference>
<dbReference type="EMBL" id="JAAYQL010000014">
    <property type="protein sequence ID" value="NLK31731.1"/>
    <property type="molecule type" value="Genomic_DNA"/>
</dbReference>
<dbReference type="Proteomes" id="UP000053087">
    <property type="component" value="Chromosome"/>
</dbReference>
<reference evidence="3 5" key="3">
    <citation type="journal article" date="2020" name="Biotechnol. Biofuels">
        <title>New insights from the biogas microbiome by comprehensive genome-resolved metagenomics of nearly 1600 species originating from multiple anaerobic digesters.</title>
        <authorList>
            <person name="Campanaro S."/>
            <person name="Treu L."/>
            <person name="Rodriguez-R L.M."/>
            <person name="Kovalovszki A."/>
            <person name="Ziels R.M."/>
            <person name="Maus I."/>
            <person name="Zhu X."/>
            <person name="Kougias P.G."/>
            <person name="Basile A."/>
            <person name="Luo G."/>
            <person name="Schluter A."/>
            <person name="Konstantinidis K.T."/>
            <person name="Angelidaki I."/>
        </authorList>
    </citation>
    <scope>NUCLEOTIDE SEQUENCE [LARGE SCALE GENOMIC DNA]</scope>
    <source>
        <strain evidence="3">AS22ysBPME_46</strain>
    </source>
</reference>
<feature type="transmembrane region" description="Helical" evidence="1">
    <location>
        <begin position="18"/>
        <end position="35"/>
    </location>
</feature>
<evidence type="ECO:0000313" key="5">
    <source>
        <dbReference type="Proteomes" id="UP000585579"/>
    </source>
</evidence>
<gene>
    <name evidence="2" type="ORF">AOB57_014085</name>
    <name evidence="3" type="ORF">GX302_02490</name>
</gene>
<feature type="transmembrane region" description="Helical" evidence="1">
    <location>
        <begin position="41"/>
        <end position="61"/>
    </location>
</feature>
<dbReference type="AlphaFoldDB" id="A0A660HUZ9"/>
<keyword evidence="1" id="KW-1133">Transmembrane helix</keyword>
<keyword evidence="1" id="KW-0812">Transmembrane</keyword>
<dbReference type="EMBL" id="CP032683">
    <property type="protein sequence ID" value="AYK16168.1"/>
    <property type="molecule type" value="Genomic_DNA"/>
</dbReference>
<dbReference type="Gene3D" id="4.10.1060.50">
    <property type="match status" value="1"/>
</dbReference>
<dbReference type="OrthoDB" id="359483at2157"/>
<dbReference type="GeneID" id="53689252"/>
<proteinExistence type="predicted"/>
<organism evidence="2 4">
    <name type="scientific">Methanosarcina flavescens</name>
    <dbReference type="NCBI Taxonomy" id="1715806"/>
    <lineage>
        <taxon>Archaea</taxon>
        <taxon>Methanobacteriati</taxon>
        <taxon>Methanobacteriota</taxon>
        <taxon>Stenosarchaea group</taxon>
        <taxon>Methanomicrobia</taxon>
        <taxon>Methanosarcinales</taxon>
        <taxon>Methanosarcinaceae</taxon>
        <taxon>Methanosarcina</taxon>
    </lineage>
</organism>
<dbReference type="RefSeq" id="WP_054298218.1">
    <property type="nucleotide sequence ID" value="NZ_CP032683.1"/>
</dbReference>